<dbReference type="RefSeq" id="WP_353985131.1">
    <property type="nucleotide sequence ID" value="NZ_JBEWLY010000023.1"/>
</dbReference>
<dbReference type="GO" id="GO:0032259">
    <property type="term" value="P:methylation"/>
    <property type="evidence" value="ECO:0007669"/>
    <property type="project" value="UniProtKB-KW"/>
</dbReference>
<dbReference type="InterPro" id="IPR029063">
    <property type="entry name" value="SAM-dependent_MTases_sf"/>
</dbReference>
<dbReference type="PANTHER" id="PTHR43861">
    <property type="entry name" value="TRANS-ACONITATE 2-METHYLTRANSFERASE-RELATED"/>
    <property type="match status" value="1"/>
</dbReference>
<dbReference type="GO" id="GO:0008168">
    <property type="term" value="F:methyltransferase activity"/>
    <property type="evidence" value="ECO:0007669"/>
    <property type="project" value="UniProtKB-KW"/>
</dbReference>
<keyword evidence="1" id="KW-0808">Transferase</keyword>
<accession>A0ABV2D450</accession>
<dbReference type="InterPro" id="IPR027554">
    <property type="entry name" value="Meth_Rta_06860"/>
</dbReference>
<dbReference type="SUPFAM" id="SSF53335">
    <property type="entry name" value="S-adenosyl-L-methionine-dependent methyltransferases"/>
    <property type="match status" value="1"/>
</dbReference>
<name>A0ABV2D450_9SPHN</name>
<dbReference type="EMBL" id="JBEWLY010000023">
    <property type="protein sequence ID" value="MET1756647.1"/>
    <property type="molecule type" value="Genomic_DNA"/>
</dbReference>
<dbReference type="Gene3D" id="3.40.50.150">
    <property type="entry name" value="Vaccinia Virus protein VP39"/>
    <property type="match status" value="1"/>
</dbReference>
<sequence length="276" mass="31029">MSSRPIARLREEQDDLQQQVDTLAPWFQNIDLGQGVQTAPEHFLGDYPAFKFRGFAHVIPEDLTGKSVLDIGCNAGFYAMEMKRRGADRVLGIDSDDRYLAQARFASEQLGFNDIEYRNHSVYDVGALGEKFDLVIFMGVLYHLRHPLLALDLIREHVAGDMMLFQTMQQGSADVLQVPEDHPFHLPGTSTPPTYFDNPAYPKMHFIEKSFAHDWTNWWAPNAACSQAMLRAAGFTIEAQPEPEVYMCRAVEVPYEKFGPAAVYPATEPAKGGNAK</sequence>
<reference evidence="1 2" key="1">
    <citation type="submission" date="2024-07" db="EMBL/GenBank/DDBJ databases">
        <title>Novosphingobium kalidii RD2P27.</title>
        <authorList>
            <person name="Sun J.-Q."/>
        </authorList>
    </citation>
    <scope>NUCLEOTIDE SEQUENCE [LARGE SCALE GENOMIC DNA]</scope>
    <source>
        <strain evidence="1 2">RD2P27</strain>
    </source>
</reference>
<dbReference type="CDD" id="cd02440">
    <property type="entry name" value="AdoMet_MTases"/>
    <property type="match status" value="1"/>
</dbReference>
<dbReference type="NCBIfam" id="TIGR04290">
    <property type="entry name" value="meth_Rta_06860"/>
    <property type="match status" value="1"/>
</dbReference>
<dbReference type="Proteomes" id="UP001548713">
    <property type="component" value="Unassembled WGS sequence"/>
</dbReference>
<dbReference type="InterPro" id="IPR027555">
    <property type="entry name" value="Mo5U34_MeTrfas-like"/>
</dbReference>
<proteinExistence type="predicted"/>
<keyword evidence="2" id="KW-1185">Reference proteome</keyword>
<evidence type="ECO:0000313" key="1">
    <source>
        <dbReference type="EMBL" id="MET1756647.1"/>
    </source>
</evidence>
<evidence type="ECO:0000313" key="2">
    <source>
        <dbReference type="Proteomes" id="UP001548713"/>
    </source>
</evidence>
<dbReference type="Pfam" id="PF08003">
    <property type="entry name" value="Methyltransf_9"/>
    <property type="match status" value="1"/>
</dbReference>
<gene>
    <name evidence="1" type="ORF">ABVV53_14480</name>
</gene>
<protein>
    <submittedName>
        <fullName evidence="1">TIGR04290 family methyltransferase</fullName>
    </submittedName>
</protein>
<organism evidence="1 2">
    <name type="scientific">Novosphingobium kalidii</name>
    <dbReference type="NCBI Taxonomy" id="3230299"/>
    <lineage>
        <taxon>Bacteria</taxon>
        <taxon>Pseudomonadati</taxon>
        <taxon>Pseudomonadota</taxon>
        <taxon>Alphaproteobacteria</taxon>
        <taxon>Sphingomonadales</taxon>
        <taxon>Sphingomonadaceae</taxon>
        <taxon>Novosphingobium</taxon>
    </lineage>
</organism>
<keyword evidence="1" id="KW-0489">Methyltransferase</keyword>
<comment type="caution">
    <text evidence="1">The sequence shown here is derived from an EMBL/GenBank/DDBJ whole genome shotgun (WGS) entry which is preliminary data.</text>
</comment>